<sequence>MYARKGYELVKDLANGEKGQLQPFNEDLFNQVVDQCTQHYLELQALIRKMQEESVDVRETRNSDHYGALIHHLSLIRNKRCLMAYVHNRAEVIQNFAWKVGLELLELPEEIQEKLSPSEKNYFGKHSSALQSYMAEVGIDLNVDMVPPKDPYIKVRVLDDMGEGILLSDKTANLALHSMHFLKRTDAEQYIARVPRNAPNSTLKHTSPTPEPVTPTPTREPSTHQSPPNPQPPPGVSLLGSDSDSAPPRRRSLRLASKSHPSADASLQTPTRKRKTRSDGKQGRLVIEDDVVDKMNEREELRVFMFEKVLKMDVEEELVEILNDNAVETSDNLEHKLSVNESDPSRGKRKCTREVTMERGEEGGVAVEELGKIPSANESRTSTRGKRKYNREVKVEGVKEGREEKGKSSKESAVVIEKFGANPVALEGASSRGGIRYSREEKGKGKLVADDGLISNGKDMLQLEPRVKNLVDGLAESVVLEERTEGVSARSKVPESRMEQFRDIARRNASRFAYFEVQEHDEADHHDVEMPSVEKEQDKVEDWPGPFSTAMKIIRDRANKLNLQQGGSNSEKEKPVPITWIPKTDRANALRHRLCQLLCDSRKMNARILALLVHGSPMEIRIRDCSWLAEEEFTKVFEVCDSLNLTVCLFIYPSWFIVPCICFNVEYLKWNSDGSLVAILGFHL</sequence>
<dbReference type="PANTHER" id="PTHR12914">
    <property type="entry name" value="PARTNER OF SLD5"/>
    <property type="match status" value="1"/>
</dbReference>
<comment type="subcellular location">
    <subcellularLocation>
        <location evidence="1">Nucleus</location>
    </subcellularLocation>
</comment>
<dbReference type="InterPro" id="IPR036224">
    <property type="entry name" value="GINS_bundle-like_dom_sf"/>
</dbReference>
<dbReference type="OrthoDB" id="10252587at2759"/>
<keyword evidence="4" id="KW-0539">Nucleus</keyword>
<dbReference type="PANTHER" id="PTHR12914:SF2">
    <property type="entry name" value="DNA REPLICATION COMPLEX GINS PROTEIN PSF1"/>
    <property type="match status" value="1"/>
</dbReference>
<feature type="compositionally biased region" description="Basic and acidic residues" evidence="5">
    <location>
        <begin position="390"/>
        <end position="410"/>
    </location>
</feature>
<feature type="region of interest" description="Disordered" evidence="5">
    <location>
        <begin position="196"/>
        <end position="282"/>
    </location>
</feature>
<evidence type="ECO:0000256" key="2">
    <source>
        <dbReference type="ARBA" id="ARBA00006677"/>
    </source>
</evidence>
<name>A0A9Q0V5V1_SALVM</name>
<organism evidence="8 9">
    <name type="scientific">Salix viminalis</name>
    <name type="common">Common osier</name>
    <name type="synonym">Basket willow</name>
    <dbReference type="NCBI Taxonomy" id="40686"/>
    <lineage>
        <taxon>Eukaryota</taxon>
        <taxon>Viridiplantae</taxon>
        <taxon>Streptophyta</taxon>
        <taxon>Embryophyta</taxon>
        <taxon>Tracheophyta</taxon>
        <taxon>Spermatophyta</taxon>
        <taxon>Magnoliopsida</taxon>
        <taxon>eudicotyledons</taxon>
        <taxon>Gunneridae</taxon>
        <taxon>Pentapetalae</taxon>
        <taxon>rosids</taxon>
        <taxon>fabids</taxon>
        <taxon>Malpighiales</taxon>
        <taxon>Salicaceae</taxon>
        <taxon>Saliceae</taxon>
        <taxon>Salix</taxon>
    </lineage>
</organism>
<accession>A0A9Q0V5V1</accession>
<dbReference type="InterPro" id="IPR056783">
    <property type="entry name" value="PSF1_C"/>
</dbReference>
<dbReference type="GO" id="GO:0000811">
    <property type="term" value="C:GINS complex"/>
    <property type="evidence" value="ECO:0007669"/>
    <property type="project" value="InterPro"/>
</dbReference>
<proteinExistence type="inferred from homology"/>
<dbReference type="EMBL" id="JAPFFL010000002">
    <property type="protein sequence ID" value="KAJ6742696.1"/>
    <property type="molecule type" value="Genomic_DNA"/>
</dbReference>
<evidence type="ECO:0000256" key="3">
    <source>
        <dbReference type="ARBA" id="ARBA00022705"/>
    </source>
</evidence>
<feature type="domain" description="GINS subunit" evidence="6">
    <location>
        <begin position="49"/>
        <end position="137"/>
    </location>
</feature>
<evidence type="ECO:0000256" key="1">
    <source>
        <dbReference type="ARBA" id="ARBA00004123"/>
    </source>
</evidence>
<evidence type="ECO:0000256" key="5">
    <source>
        <dbReference type="SAM" id="MobiDB-lite"/>
    </source>
</evidence>
<reference evidence="8" key="2">
    <citation type="journal article" date="2023" name="Int. J. Mol. Sci.">
        <title>De Novo Assembly and Annotation of 11 Diverse Shrub Willow (Salix) Genomes Reveals Novel Gene Organization in Sex-Linked Regions.</title>
        <authorList>
            <person name="Hyden B."/>
            <person name="Feng K."/>
            <person name="Yates T.B."/>
            <person name="Jawdy S."/>
            <person name="Cereghino C."/>
            <person name="Smart L.B."/>
            <person name="Muchero W."/>
        </authorList>
    </citation>
    <scope>NUCLEOTIDE SEQUENCE [LARGE SCALE GENOMIC DNA]</scope>
    <source>
        <tissue evidence="8">Shoot tip</tissue>
    </source>
</reference>
<dbReference type="Proteomes" id="UP001151529">
    <property type="component" value="Chromosome 6"/>
</dbReference>
<evidence type="ECO:0000259" key="6">
    <source>
        <dbReference type="Pfam" id="PF05916"/>
    </source>
</evidence>
<protein>
    <submittedName>
        <fullName evidence="8">PARTNER OF SLD5</fullName>
    </submittedName>
</protein>
<comment type="caution">
    <text evidence="8">The sequence shown here is derived from an EMBL/GenBank/DDBJ whole genome shotgun (WGS) entry which is preliminary data.</text>
</comment>
<dbReference type="SUPFAM" id="SSF158573">
    <property type="entry name" value="GINS helical bundle-like"/>
    <property type="match status" value="1"/>
</dbReference>
<keyword evidence="3" id="KW-0235">DNA replication</keyword>
<feature type="region of interest" description="Disordered" evidence="5">
    <location>
        <begin position="333"/>
        <end position="360"/>
    </location>
</feature>
<dbReference type="CDD" id="cd11710">
    <property type="entry name" value="GINS_A_psf1"/>
    <property type="match status" value="1"/>
</dbReference>
<dbReference type="CDD" id="cd21696">
    <property type="entry name" value="GINS_B_Psf1"/>
    <property type="match status" value="1"/>
</dbReference>
<reference evidence="8" key="1">
    <citation type="submission" date="2022-11" db="EMBL/GenBank/DDBJ databases">
        <authorList>
            <person name="Hyden B.L."/>
            <person name="Feng K."/>
            <person name="Yates T."/>
            <person name="Jawdy S."/>
            <person name="Smart L.B."/>
            <person name="Muchero W."/>
        </authorList>
    </citation>
    <scope>NUCLEOTIDE SEQUENCE</scope>
    <source>
        <tissue evidence="8">Shoot tip</tissue>
    </source>
</reference>
<dbReference type="GO" id="GO:1902983">
    <property type="term" value="P:DNA strand elongation involved in mitotic DNA replication"/>
    <property type="evidence" value="ECO:0007669"/>
    <property type="project" value="TreeGrafter"/>
</dbReference>
<keyword evidence="9" id="KW-1185">Reference proteome</keyword>
<evidence type="ECO:0000313" key="8">
    <source>
        <dbReference type="EMBL" id="KAJ6742696.1"/>
    </source>
</evidence>
<feature type="domain" description="DNA replication complex GINS protein PSF1 C-terminal" evidence="7">
    <location>
        <begin position="149"/>
        <end position="194"/>
    </location>
</feature>
<dbReference type="InterPro" id="IPR021151">
    <property type="entry name" value="GINS_A"/>
</dbReference>
<feature type="region of interest" description="Disordered" evidence="5">
    <location>
        <begin position="375"/>
        <end position="410"/>
    </location>
</feature>
<dbReference type="Pfam" id="PF24997">
    <property type="entry name" value="PSF1_C"/>
    <property type="match status" value="1"/>
</dbReference>
<dbReference type="Gene3D" id="1.20.58.1030">
    <property type="match status" value="1"/>
</dbReference>
<dbReference type="Pfam" id="PF05916">
    <property type="entry name" value="Sld5"/>
    <property type="match status" value="1"/>
</dbReference>
<evidence type="ECO:0000256" key="4">
    <source>
        <dbReference type="ARBA" id="ARBA00023242"/>
    </source>
</evidence>
<dbReference type="InterPro" id="IPR005339">
    <property type="entry name" value="GINS_Psf1"/>
</dbReference>
<evidence type="ECO:0000313" key="9">
    <source>
        <dbReference type="Proteomes" id="UP001151529"/>
    </source>
</evidence>
<feature type="compositionally biased region" description="Low complexity" evidence="5">
    <location>
        <begin position="216"/>
        <end position="226"/>
    </location>
</feature>
<evidence type="ECO:0000259" key="7">
    <source>
        <dbReference type="Pfam" id="PF24997"/>
    </source>
</evidence>
<gene>
    <name evidence="8" type="ORF">OIU85_016753</name>
</gene>
<comment type="similarity">
    <text evidence="2">Belongs to the GINS1/PSF1 family.</text>
</comment>
<dbReference type="AlphaFoldDB" id="A0A9Q0V5V1"/>